<dbReference type="RefSeq" id="WP_130503507.1">
    <property type="nucleotide sequence ID" value="NZ_SHLI01000001.1"/>
</dbReference>
<feature type="region of interest" description="Disordered" evidence="1">
    <location>
        <begin position="172"/>
        <end position="191"/>
    </location>
</feature>
<comment type="caution">
    <text evidence="2">The sequence shown here is derived from an EMBL/GenBank/DDBJ whole genome shotgun (WGS) entry which is preliminary data.</text>
</comment>
<dbReference type="Proteomes" id="UP000292298">
    <property type="component" value="Unassembled WGS sequence"/>
</dbReference>
<evidence type="ECO:0000313" key="2">
    <source>
        <dbReference type="EMBL" id="RZU99262.1"/>
    </source>
</evidence>
<dbReference type="EMBL" id="SHLI01000001">
    <property type="protein sequence ID" value="RZU99262.1"/>
    <property type="molecule type" value="Genomic_DNA"/>
</dbReference>
<protein>
    <recommendedName>
        <fullName evidence="4">Nucleotidyltransferase</fullName>
    </recommendedName>
</protein>
<evidence type="ECO:0000256" key="1">
    <source>
        <dbReference type="SAM" id="MobiDB-lite"/>
    </source>
</evidence>
<dbReference type="AlphaFoldDB" id="A0A4Q8D1R7"/>
<accession>A0A4Q8D1R7</accession>
<name>A0A4Q8D1R7_9GAMM</name>
<dbReference type="OrthoDB" id="5294130at2"/>
<reference evidence="2 3" key="1">
    <citation type="submission" date="2019-02" db="EMBL/GenBank/DDBJ databases">
        <title>Genomic Encyclopedia of Type Strains, Phase IV (KMG-IV): sequencing the most valuable type-strain genomes for metagenomic binning, comparative biology and taxonomic classification.</title>
        <authorList>
            <person name="Goeker M."/>
        </authorList>
    </citation>
    <scope>NUCLEOTIDE SEQUENCE [LARGE SCALE GENOMIC DNA]</scope>
    <source>
        <strain evidence="2 3">DSM 21056</strain>
    </source>
</reference>
<sequence>MARGKANRDARMRERLIQESARIMAVEGIGDFSIAKRKAALQLNAPRTTNLPQNREIQAALQDYQRLFGGEAQLSALQSLREAALEAMGFFAAFRPRLVGSVLDGTARPDSAVDLHCFADTAEDVVFFLMDHDIPFDTLEKRFRFEEDYESIPVHHFAAGETAVTVAVFSGRGNNQPPRSSIDGRPMQRAGRREVEALVAGGASADE</sequence>
<keyword evidence="3" id="KW-1185">Reference proteome</keyword>
<proteinExistence type="predicted"/>
<evidence type="ECO:0000313" key="3">
    <source>
        <dbReference type="Proteomes" id="UP000292298"/>
    </source>
</evidence>
<organism evidence="2 3">
    <name type="scientific">Spiribacter vilamensis</name>
    <dbReference type="NCBI Taxonomy" id="531306"/>
    <lineage>
        <taxon>Bacteria</taxon>
        <taxon>Pseudomonadati</taxon>
        <taxon>Pseudomonadota</taxon>
        <taxon>Gammaproteobacteria</taxon>
        <taxon>Chromatiales</taxon>
        <taxon>Ectothiorhodospiraceae</taxon>
        <taxon>Spiribacter</taxon>
    </lineage>
</organism>
<evidence type="ECO:0008006" key="4">
    <source>
        <dbReference type="Google" id="ProtNLM"/>
    </source>
</evidence>
<gene>
    <name evidence="2" type="ORF">EV698_1546</name>
</gene>